<sequence length="261" mass="29083">MTPSDGHDDRTGTNGHTRLNQRYWDEEAAASHGPLARGHWSRTEPAWGLWSTPESELSLLPDDLAGKRVVELGCGTAYVSAWLARAGARPVGVDLSERQLATARALQEEFGLDFPLLLADAERVPCPDGTFDLAVSEYGASLWCDPRRWIPEAARLLAPGGRLVFMRYSPLFALCASPEGRASTTLRRPQFGMGRLEWGKRVEFVLPHGEMIRVLRDAGFTVEDLIEIRAPHPAPRDYHEVSAEWARDWPCEEVWKARLGG</sequence>
<proteinExistence type="predicted"/>
<feature type="compositionally biased region" description="Basic and acidic residues" evidence="1">
    <location>
        <begin position="1"/>
        <end position="11"/>
    </location>
</feature>
<dbReference type="RefSeq" id="WP_344320533.1">
    <property type="nucleotide sequence ID" value="NZ_BAAASZ010000006.1"/>
</dbReference>
<dbReference type="CDD" id="cd02440">
    <property type="entry name" value="AdoMet_MTases"/>
    <property type="match status" value="1"/>
</dbReference>
<reference evidence="3 4" key="1">
    <citation type="journal article" date="2019" name="Int. J. Syst. Evol. Microbiol.">
        <title>The Global Catalogue of Microorganisms (GCM) 10K type strain sequencing project: providing services to taxonomists for standard genome sequencing and annotation.</title>
        <authorList>
            <consortium name="The Broad Institute Genomics Platform"/>
            <consortium name="The Broad Institute Genome Sequencing Center for Infectious Disease"/>
            <person name="Wu L."/>
            <person name="Ma J."/>
        </authorList>
    </citation>
    <scope>NUCLEOTIDE SEQUENCE [LARGE SCALE GENOMIC DNA]</scope>
    <source>
        <strain evidence="3 4">JCM 6305</strain>
    </source>
</reference>
<evidence type="ECO:0000313" key="4">
    <source>
        <dbReference type="Proteomes" id="UP001501638"/>
    </source>
</evidence>
<dbReference type="Pfam" id="PF08241">
    <property type="entry name" value="Methyltransf_11"/>
    <property type="match status" value="1"/>
</dbReference>
<dbReference type="Proteomes" id="UP001501638">
    <property type="component" value="Unassembled WGS sequence"/>
</dbReference>
<dbReference type="Gene3D" id="3.40.50.150">
    <property type="entry name" value="Vaccinia Virus protein VP39"/>
    <property type="match status" value="1"/>
</dbReference>
<evidence type="ECO:0000256" key="1">
    <source>
        <dbReference type="SAM" id="MobiDB-lite"/>
    </source>
</evidence>
<evidence type="ECO:0000259" key="2">
    <source>
        <dbReference type="Pfam" id="PF08241"/>
    </source>
</evidence>
<protein>
    <recommendedName>
        <fullName evidence="2">Methyltransferase type 11 domain-containing protein</fullName>
    </recommendedName>
</protein>
<evidence type="ECO:0000313" key="3">
    <source>
        <dbReference type="EMBL" id="GAA2426967.1"/>
    </source>
</evidence>
<dbReference type="InterPro" id="IPR029063">
    <property type="entry name" value="SAM-dependent_MTases_sf"/>
</dbReference>
<organism evidence="3 4">
    <name type="scientific">Streptomyces macrosporus</name>
    <dbReference type="NCBI Taxonomy" id="44032"/>
    <lineage>
        <taxon>Bacteria</taxon>
        <taxon>Bacillati</taxon>
        <taxon>Actinomycetota</taxon>
        <taxon>Actinomycetes</taxon>
        <taxon>Kitasatosporales</taxon>
        <taxon>Streptomycetaceae</taxon>
        <taxon>Streptomyces</taxon>
    </lineage>
</organism>
<name>A0ABN3JF81_9ACTN</name>
<dbReference type="PANTHER" id="PTHR43591">
    <property type="entry name" value="METHYLTRANSFERASE"/>
    <property type="match status" value="1"/>
</dbReference>
<accession>A0ABN3JF81</accession>
<dbReference type="EMBL" id="BAAASZ010000006">
    <property type="protein sequence ID" value="GAA2426967.1"/>
    <property type="molecule type" value="Genomic_DNA"/>
</dbReference>
<gene>
    <name evidence="3" type="ORF">GCM10010405_06920</name>
</gene>
<dbReference type="SUPFAM" id="SSF53335">
    <property type="entry name" value="S-adenosyl-L-methionine-dependent methyltransferases"/>
    <property type="match status" value="1"/>
</dbReference>
<feature type="domain" description="Methyltransferase type 11" evidence="2">
    <location>
        <begin position="71"/>
        <end position="165"/>
    </location>
</feature>
<comment type="caution">
    <text evidence="3">The sequence shown here is derived from an EMBL/GenBank/DDBJ whole genome shotgun (WGS) entry which is preliminary data.</text>
</comment>
<dbReference type="InterPro" id="IPR013216">
    <property type="entry name" value="Methyltransf_11"/>
</dbReference>
<feature type="region of interest" description="Disordered" evidence="1">
    <location>
        <begin position="1"/>
        <end position="22"/>
    </location>
</feature>
<keyword evidence="4" id="KW-1185">Reference proteome</keyword>